<proteinExistence type="predicted"/>
<accession>A0ABV2HC39</accession>
<gene>
    <name evidence="2" type="ORF">ABID21_004246</name>
</gene>
<evidence type="ECO:0000313" key="3">
    <source>
        <dbReference type="Proteomes" id="UP001549031"/>
    </source>
</evidence>
<sequence>MVESEEEKRRRWREADNQPYLPGYTYGDFQKLTRHQKLREWQKLTQRATSYLGYWKTCDVSACRGFLSEKQYSDEPR</sequence>
<name>A0ABV2HC39_9HYPH</name>
<feature type="region of interest" description="Disordered" evidence="1">
    <location>
        <begin position="1"/>
        <end position="20"/>
    </location>
</feature>
<comment type="caution">
    <text evidence="2">The sequence shown here is derived from an EMBL/GenBank/DDBJ whole genome shotgun (WGS) entry which is preliminary data.</text>
</comment>
<dbReference type="RefSeq" id="WP_247245898.1">
    <property type="nucleotide sequence ID" value="NZ_JALJRA010000021.1"/>
</dbReference>
<evidence type="ECO:0000313" key="2">
    <source>
        <dbReference type="EMBL" id="MET3588113.1"/>
    </source>
</evidence>
<protein>
    <submittedName>
        <fullName evidence="2">Ribonuclease HI</fullName>
    </submittedName>
</protein>
<feature type="compositionally biased region" description="Basic and acidic residues" evidence="1">
    <location>
        <begin position="1"/>
        <end position="16"/>
    </location>
</feature>
<keyword evidence="3" id="KW-1185">Reference proteome</keyword>
<reference evidence="2 3" key="1">
    <citation type="submission" date="2024-06" db="EMBL/GenBank/DDBJ databases">
        <title>Genomic Encyclopedia of Type Strains, Phase IV (KMG-IV): sequencing the most valuable type-strain genomes for metagenomic binning, comparative biology and taxonomic classification.</title>
        <authorList>
            <person name="Goeker M."/>
        </authorList>
    </citation>
    <scope>NUCLEOTIDE SEQUENCE [LARGE SCALE GENOMIC DNA]</scope>
    <source>
        <strain evidence="2 3">DSM 105042</strain>
    </source>
</reference>
<dbReference type="EMBL" id="JBEPLJ010000020">
    <property type="protein sequence ID" value="MET3588113.1"/>
    <property type="molecule type" value="Genomic_DNA"/>
</dbReference>
<dbReference type="Proteomes" id="UP001549031">
    <property type="component" value="Unassembled WGS sequence"/>
</dbReference>
<organism evidence="2 3">
    <name type="scientific">Pseudorhizobium tarimense</name>
    <dbReference type="NCBI Taxonomy" id="1079109"/>
    <lineage>
        <taxon>Bacteria</taxon>
        <taxon>Pseudomonadati</taxon>
        <taxon>Pseudomonadota</taxon>
        <taxon>Alphaproteobacteria</taxon>
        <taxon>Hyphomicrobiales</taxon>
        <taxon>Rhizobiaceae</taxon>
        <taxon>Rhizobium/Agrobacterium group</taxon>
        <taxon>Pseudorhizobium</taxon>
    </lineage>
</organism>
<evidence type="ECO:0000256" key="1">
    <source>
        <dbReference type="SAM" id="MobiDB-lite"/>
    </source>
</evidence>